<keyword evidence="2" id="KW-1185">Reference proteome</keyword>
<sequence length="91" mass="9613">MWQEIVVGIIVAVAALHAGRKYLPAAWRQQVVYALSRRGLSQDKLARFFNTESSCGSGCGSCGGCGDSPAPPAPPSDGGPARRVIMLNVQR</sequence>
<evidence type="ECO:0000313" key="1">
    <source>
        <dbReference type="EMBL" id="MTW12390.1"/>
    </source>
</evidence>
<reference evidence="1 2" key="1">
    <citation type="submission" date="2019-11" db="EMBL/GenBank/DDBJ databases">
        <title>Type strains purchased from KCTC, JCM and DSMZ.</title>
        <authorList>
            <person name="Lu H."/>
        </authorList>
    </citation>
    <scope>NUCLEOTIDE SEQUENCE [LARGE SCALE GENOMIC DNA]</scope>
    <source>
        <strain evidence="1 2">JCM 31587</strain>
    </source>
</reference>
<dbReference type="EMBL" id="WNKX01000013">
    <property type="protein sequence ID" value="MTW12390.1"/>
    <property type="molecule type" value="Genomic_DNA"/>
</dbReference>
<dbReference type="Pfam" id="PF20228">
    <property type="entry name" value="DUF6587"/>
    <property type="match status" value="1"/>
</dbReference>
<dbReference type="AlphaFoldDB" id="A0A6L6QJV9"/>
<name>A0A6L6QJV9_9BURK</name>
<dbReference type="Proteomes" id="UP000472320">
    <property type="component" value="Unassembled WGS sequence"/>
</dbReference>
<proteinExistence type="predicted"/>
<gene>
    <name evidence="1" type="ORF">GM658_17420</name>
</gene>
<evidence type="ECO:0000313" key="2">
    <source>
        <dbReference type="Proteomes" id="UP000472320"/>
    </source>
</evidence>
<dbReference type="InterPro" id="IPR046494">
    <property type="entry name" value="DUF6587"/>
</dbReference>
<organism evidence="1 2">
    <name type="scientific">Massilia eburnea</name>
    <dbReference type="NCBI Taxonomy" id="1776165"/>
    <lineage>
        <taxon>Bacteria</taxon>
        <taxon>Pseudomonadati</taxon>
        <taxon>Pseudomonadota</taxon>
        <taxon>Betaproteobacteria</taxon>
        <taxon>Burkholderiales</taxon>
        <taxon>Oxalobacteraceae</taxon>
        <taxon>Telluria group</taxon>
        <taxon>Massilia</taxon>
    </lineage>
</organism>
<protein>
    <submittedName>
        <fullName evidence="1">Uncharacterized protein</fullName>
    </submittedName>
</protein>
<dbReference type="RefSeq" id="WP_155455322.1">
    <property type="nucleotide sequence ID" value="NZ_WNKX01000013.1"/>
</dbReference>
<accession>A0A6L6QJV9</accession>
<dbReference type="OrthoDB" id="8708692at2"/>
<comment type="caution">
    <text evidence="1">The sequence shown here is derived from an EMBL/GenBank/DDBJ whole genome shotgun (WGS) entry which is preliminary data.</text>
</comment>